<dbReference type="RefSeq" id="WP_168434230.1">
    <property type="nucleotide sequence ID" value="NZ_JAAXOS010000018.1"/>
</dbReference>
<feature type="transmembrane region" description="Helical" evidence="2">
    <location>
        <begin position="21"/>
        <end position="44"/>
    </location>
</feature>
<feature type="domain" description="BD-FAE-like" evidence="3">
    <location>
        <begin position="168"/>
        <end position="369"/>
    </location>
</feature>
<proteinExistence type="predicted"/>
<dbReference type="GO" id="GO:0016787">
    <property type="term" value="F:hydrolase activity"/>
    <property type="evidence" value="ECO:0007669"/>
    <property type="project" value="UniProtKB-KW"/>
</dbReference>
<protein>
    <submittedName>
        <fullName evidence="4">Alpha/beta hydrolase</fullName>
    </submittedName>
</protein>
<dbReference type="InterPro" id="IPR049492">
    <property type="entry name" value="BD-FAE-like_dom"/>
</dbReference>
<comment type="caution">
    <text evidence="4">The sequence shown here is derived from an EMBL/GenBank/DDBJ whole genome shotgun (WGS) entry which is preliminary data.</text>
</comment>
<keyword evidence="2" id="KW-0472">Membrane</keyword>
<name>A0A7X6R6M2_9NOCA</name>
<sequence length="415" mass="43120">MTDERGADVTVPGKSATPRRLVRIGLLTLAGALAAYLALAQLIAILPVSWVMPLLGNAVAQSAVLLLGAVRDALGSWNMVLAVVATALALTVFRGGERGRRLAGTVTGVAAVGLVLSVVTSATLVFAARDAAGVWIPFAPAVPFSTVGDAPDETVTYATVDGQPIQADLYLPAPGPRPAPLVVSIHGGAFVTGSRGTDAYTTWLAENGYAVLDVDYRLSDEGNHRWNTEDADVACALSWAAANAQRYGWDMRRVATFGDSAGGNLAVNVANKINAGVLRPSCGGAAELPRVRAAVALYPAVDLAASGTETALGVDAARQYLGGTPDQYPDRYTAAGAAAQVTGDSPPTLLIQGANDHLVLAEHTAAYAAALETARVPHRYVELPFLDHAFGATELDTGALVTRELTRTWLTEYLP</sequence>
<keyword evidence="5" id="KW-1185">Reference proteome</keyword>
<dbReference type="InterPro" id="IPR029058">
    <property type="entry name" value="AB_hydrolase_fold"/>
</dbReference>
<evidence type="ECO:0000313" key="5">
    <source>
        <dbReference type="Proteomes" id="UP000540698"/>
    </source>
</evidence>
<evidence type="ECO:0000256" key="1">
    <source>
        <dbReference type="ARBA" id="ARBA00022801"/>
    </source>
</evidence>
<dbReference type="PANTHER" id="PTHR48081:SF6">
    <property type="entry name" value="PEPTIDASE S9 PROLYL OLIGOPEPTIDASE CATALYTIC DOMAIN-CONTAINING PROTEIN"/>
    <property type="match status" value="1"/>
</dbReference>
<feature type="transmembrane region" description="Helical" evidence="2">
    <location>
        <begin position="77"/>
        <end position="96"/>
    </location>
</feature>
<dbReference type="EMBL" id="JAAXOS010000018">
    <property type="protein sequence ID" value="NKY30532.1"/>
    <property type="molecule type" value="Genomic_DNA"/>
</dbReference>
<dbReference type="InterPro" id="IPR050300">
    <property type="entry name" value="GDXG_lipolytic_enzyme"/>
</dbReference>
<dbReference type="Pfam" id="PF20434">
    <property type="entry name" value="BD-FAE"/>
    <property type="match status" value="1"/>
</dbReference>
<dbReference type="Proteomes" id="UP000540698">
    <property type="component" value="Unassembled WGS sequence"/>
</dbReference>
<evidence type="ECO:0000259" key="3">
    <source>
        <dbReference type="Pfam" id="PF20434"/>
    </source>
</evidence>
<accession>A0A7X6R6M2</accession>
<keyword evidence="1 4" id="KW-0378">Hydrolase</keyword>
<evidence type="ECO:0000256" key="2">
    <source>
        <dbReference type="SAM" id="Phobius"/>
    </source>
</evidence>
<keyword evidence="2" id="KW-1133">Transmembrane helix</keyword>
<dbReference type="SUPFAM" id="SSF53474">
    <property type="entry name" value="alpha/beta-Hydrolases"/>
    <property type="match status" value="1"/>
</dbReference>
<dbReference type="AlphaFoldDB" id="A0A7X6R6M2"/>
<gene>
    <name evidence="4" type="ORF">HGB38_30590</name>
</gene>
<dbReference type="Gene3D" id="3.40.50.1820">
    <property type="entry name" value="alpha/beta hydrolase"/>
    <property type="match status" value="1"/>
</dbReference>
<reference evidence="4 5" key="1">
    <citation type="submission" date="2020-04" db="EMBL/GenBank/DDBJ databases">
        <title>MicrobeNet Type strains.</title>
        <authorList>
            <person name="Nicholson A.C."/>
        </authorList>
    </citation>
    <scope>NUCLEOTIDE SEQUENCE [LARGE SCALE GENOMIC DNA]</scope>
    <source>
        <strain evidence="4 5">DSM 44956</strain>
    </source>
</reference>
<keyword evidence="2" id="KW-0812">Transmembrane</keyword>
<dbReference type="PANTHER" id="PTHR48081">
    <property type="entry name" value="AB HYDROLASE SUPERFAMILY PROTEIN C4A8.06C"/>
    <property type="match status" value="1"/>
</dbReference>
<organism evidence="4 5">
    <name type="scientific">Nocardia gamkensis</name>
    <dbReference type="NCBI Taxonomy" id="352869"/>
    <lineage>
        <taxon>Bacteria</taxon>
        <taxon>Bacillati</taxon>
        <taxon>Actinomycetota</taxon>
        <taxon>Actinomycetes</taxon>
        <taxon>Mycobacteriales</taxon>
        <taxon>Nocardiaceae</taxon>
        <taxon>Nocardia</taxon>
    </lineage>
</organism>
<feature type="transmembrane region" description="Helical" evidence="2">
    <location>
        <begin position="102"/>
        <end position="128"/>
    </location>
</feature>
<evidence type="ECO:0000313" key="4">
    <source>
        <dbReference type="EMBL" id="NKY30532.1"/>
    </source>
</evidence>